<protein>
    <recommendedName>
        <fullName evidence="5">Carbamoyltransferase</fullName>
    </recommendedName>
</protein>
<feature type="non-terminal residue" evidence="4">
    <location>
        <position position="1"/>
    </location>
</feature>
<evidence type="ECO:0000313" key="4">
    <source>
        <dbReference type="EMBL" id="SVB73848.1"/>
    </source>
</evidence>
<dbReference type="InterPro" id="IPR038152">
    <property type="entry name" value="Carbam_trans_C_sf"/>
</dbReference>
<evidence type="ECO:0000259" key="2">
    <source>
        <dbReference type="Pfam" id="PF02543"/>
    </source>
</evidence>
<gene>
    <name evidence="4" type="ORF">METZ01_LOCUS226702</name>
</gene>
<proteinExistence type="inferred from homology"/>
<evidence type="ECO:0000256" key="1">
    <source>
        <dbReference type="ARBA" id="ARBA00006129"/>
    </source>
</evidence>
<comment type="similarity">
    <text evidence="1">Belongs to the NodU/CmcH family.</text>
</comment>
<organism evidence="4">
    <name type="scientific">marine metagenome</name>
    <dbReference type="NCBI Taxonomy" id="408172"/>
    <lineage>
        <taxon>unclassified sequences</taxon>
        <taxon>metagenomes</taxon>
        <taxon>ecological metagenomes</taxon>
    </lineage>
</organism>
<dbReference type="InterPro" id="IPR051338">
    <property type="entry name" value="NodU/CmcH_Carbamoyltrnsfr"/>
</dbReference>
<dbReference type="Gene3D" id="3.90.870.20">
    <property type="entry name" value="Carbamoyltransferase, C-terminal domain"/>
    <property type="match status" value="1"/>
</dbReference>
<dbReference type="Pfam" id="PF02543">
    <property type="entry name" value="Carbam_trans_N"/>
    <property type="match status" value="2"/>
</dbReference>
<dbReference type="EMBL" id="UINC01055224">
    <property type="protein sequence ID" value="SVB73848.1"/>
    <property type="molecule type" value="Genomic_DNA"/>
</dbReference>
<evidence type="ECO:0000259" key="3">
    <source>
        <dbReference type="Pfam" id="PF16861"/>
    </source>
</evidence>
<dbReference type="GO" id="GO:0003824">
    <property type="term" value="F:catalytic activity"/>
    <property type="evidence" value="ECO:0007669"/>
    <property type="project" value="InterPro"/>
</dbReference>
<dbReference type="InterPro" id="IPR043129">
    <property type="entry name" value="ATPase_NBD"/>
</dbReference>
<feature type="domain" description="Carbamoyltransferase" evidence="2">
    <location>
        <begin position="74"/>
        <end position="137"/>
    </location>
</feature>
<dbReference type="Pfam" id="PF16861">
    <property type="entry name" value="Carbam_trans_C"/>
    <property type="match status" value="1"/>
</dbReference>
<accession>A0A382GF77</accession>
<dbReference type="PANTHER" id="PTHR34847">
    <property type="entry name" value="NODULATION PROTEIN U"/>
    <property type="match status" value="1"/>
</dbReference>
<feature type="domain" description="Carbamoyltransferase C-terminal" evidence="3">
    <location>
        <begin position="174"/>
        <end position="319"/>
    </location>
</feature>
<dbReference type="PANTHER" id="PTHR34847:SF1">
    <property type="entry name" value="NODULATION PROTEIN U"/>
    <property type="match status" value="1"/>
</dbReference>
<sequence length="326" mass="37251">WDNMKKIKTWNYPYSLGLLYSAITKRIGLNPNQDEYITMGMAAYGEPTYDLEPCLLENNHRGLKEILPTGLRYQDLAASVQALYERRLLELVEKCPKENLIIMGGCALNCVANSKIKNKNIWIMPSPGDAGSALGAAALVHKKKLEWKHPYLGHNIDREISPNGRWRNAKDVVNELLRTKVCGVANGRAEFGPRALGNRSLLGDPRYDIKDTVNDIKRREKFRPFAPAILEEYADEYFEGPMNEYMQFVAKAKHDYDSVTHVDGTARVQIVKKDCESVIRQILEQWYEKTGCPMLLNTSLNIKGMPMVNTWADAEEFMRIYNVKIF</sequence>
<dbReference type="Gene3D" id="3.30.420.40">
    <property type="match status" value="1"/>
</dbReference>
<reference evidence="4" key="1">
    <citation type="submission" date="2018-05" db="EMBL/GenBank/DDBJ databases">
        <authorList>
            <person name="Lanie J.A."/>
            <person name="Ng W.-L."/>
            <person name="Kazmierczak K.M."/>
            <person name="Andrzejewski T.M."/>
            <person name="Davidsen T.M."/>
            <person name="Wayne K.J."/>
            <person name="Tettelin H."/>
            <person name="Glass J.I."/>
            <person name="Rusch D."/>
            <person name="Podicherti R."/>
            <person name="Tsui H.-C.T."/>
            <person name="Winkler M.E."/>
        </authorList>
    </citation>
    <scope>NUCLEOTIDE SEQUENCE</scope>
</reference>
<dbReference type="SUPFAM" id="SSF53067">
    <property type="entry name" value="Actin-like ATPase domain"/>
    <property type="match status" value="1"/>
</dbReference>
<dbReference type="InterPro" id="IPR031730">
    <property type="entry name" value="Carbam_trans_C"/>
</dbReference>
<feature type="domain" description="Carbamoyltransferase" evidence="2">
    <location>
        <begin position="10"/>
        <end position="48"/>
    </location>
</feature>
<evidence type="ECO:0008006" key="5">
    <source>
        <dbReference type="Google" id="ProtNLM"/>
    </source>
</evidence>
<dbReference type="InterPro" id="IPR003696">
    <property type="entry name" value="Carbtransf_dom"/>
</dbReference>
<name>A0A382GF77_9ZZZZ</name>
<dbReference type="AlphaFoldDB" id="A0A382GF77"/>